<reference evidence="3 4" key="2">
    <citation type="submission" date="2014-03" db="EMBL/GenBank/DDBJ databases">
        <title>Draft Genome Sequences of Four Burkholderia Strains.</title>
        <authorList>
            <person name="Liu X.Y."/>
            <person name="Li C.X."/>
            <person name="Xu J.H."/>
        </authorList>
    </citation>
    <scope>NUCLEOTIDE SEQUENCE [LARGE SCALE GENOMIC DNA]</scope>
    <source>
        <strain evidence="3 4">R27</strain>
    </source>
</reference>
<protein>
    <recommendedName>
        <fullName evidence="1">DUF2169 domain-containing protein</fullName>
    </recommendedName>
</protein>
<name>A0A069NA96_9BURK</name>
<reference evidence="5" key="3">
    <citation type="journal article" date="2019" name="Int. J. Syst. Evol. Microbiol.">
        <title>The Global Catalogue of Microorganisms (GCM) 10K type strain sequencing project: providing services to taxonomists for standard genome sequencing and annotation.</title>
        <authorList>
            <consortium name="The Broad Institute Genomics Platform"/>
            <consortium name="The Broad Institute Genome Sequencing Center for Infectious Disease"/>
            <person name="Wu L."/>
            <person name="Ma J."/>
        </authorList>
    </citation>
    <scope>NUCLEOTIDE SEQUENCE [LARGE SCALE GENOMIC DNA]</scope>
    <source>
        <strain evidence="5">CGMCC 1.11013</strain>
    </source>
</reference>
<dbReference type="Proteomes" id="UP000027439">
    <property type="component" value="Unassembled WGS sequence"/>
</dbReference>
<evidence type="ECO:0000313" key="5">
    <source>
        <dbReference type="Proteomes" id="UP000597138"/>
    </source>
</evidence>
<dbReference type="STRING" id="1071679.BG57_30710"/>
<dbReference type="Proteomes" id="UP000597138">
    <property type="component" value="Unassembled WGS sequence"/>
</dbReference>
<reference evidence="2" key="4">
    <citation type="submission" date="2024-05" db="EMBL/GenBank/DDBJ databases">
        <authorList>
            <person name="Sun Q."/>
            <person name="Zhou Y."/>
        </authorList>
    </citation>
    <scope>NUCLEOTIDE SEQUENCE</scope>
    <source>
        <strain evidence="2">CGMCC 1.11013</strain>
    </source>
</reference>
<accession>A0A069NA96</accession>
<dbReference type="EMBL" id="BMEG01000004">
    <property type="protein sequence ID" value="GGD74537.1"/>
    <property type="molecule type" value="Genomic_DNA"/>
</dbReference>
<reference evidence="2" key="1">
    <citation type="journal article" date="2014" name="Int. J. Syst. Evol. Microbiol.">
        <title>Complete genome of a new Firmicutes species belonging to the dominant human colonic microbiota ('Ruminococcus bicirculans') reveals two chromosomes and a selective capacity to utilize plant glucans.</title>
        <authorList>
            <consortium name="NISC Comparative Sequencing Program"/>
            <person name="Wegmann U."/>
            <person name="Louis P."/>
            <person name="Goesmann A."/>
            <person name="Henrissat B."/>
            <person name="Duncan S.H."/>
            <person name="Flint H.J."/>
        </authorList>
    </citation>
    <scope>NUCLEOTIDE SEQUENCE</scope>
    <source>
        <strain evidence="2">CGMCC 1.11013</strain>
    </source>
</reference>
<evidence type="ECO:0000259" key="1">
    <source>
        <dbReference type="Pfam" id="PF09937"/>
    </source>
</evidence>
<evidence type="ECO:0000313" key="4">
    <source>
        <dbReference type="Proteomes" id="UP000027439"/>
    </source>
</evidence>
<dbReference type="AlphaFoldDB" id="A0A069NA96"/>
<dbReference type="OrthoDB" id="237820at2"/>
<dbReference type="EMBL" id="JFHE01000077">
    <property type="protein sequence ID" value="KDR25348.1"/>
    <property type="molecule type" value="Genomic_DNA"/>
</dbReference>
<dbReference type="InterPro" id="IPR018683">
    <property type="entry name" value="DUF2169"/>
</dbReference>
<dbReference type="RefSeq" id="WP_052006099.1">
    <property type="nucleotide sequence ID" value="NZ_BMEG01000004.1"/>
</dbReference>
<comment type="caution">
    <text evidence="3">The sequence shown here is derived from an EMBL/GenBank/DDBJ whole genome shotgun (WGS) entry which is preliminary data.</text>
</comment>
<proteinExistence type="predicted"/>
<evidence type="ECO:0000313" key="3">
    <source>
        <dbReference type="EMBL" id="KDR25348.1"/>
    </source>
</evidence>
<feature type="domain" description="DUF2169" evidence="1">
    <location>
        <begin position="21"/>
        <end position="317"/>
    </location>
</feature>
<sequence length="364" mass="40074">MEFVNATRIAAGYNVGLEASGRELLVVVVKGTFVLPKAGEETRLHERQLPLVMVDTFTGKPGLSAPLYEMDFAARKRACDVLLIGSAHAPDGRQATRVRVGVRVGPMNKSFDVVGDRIWRSGVRGISVSEPQPFARMPISYDVAFGGADLHSDDQSQHDAYPSNPVGRGWHKYLKAAWVDGRPLPNTQAIEKAVASPSGTYEPMALGPLGRAWRQRSRFAGTYDQTWLDNVFPFLPKDFDERYYQTAPEDQQLPVPTGPIGVELTGLTSDGIRRFILPHFEAPVRVFPRTGGREDYAAKLDTIVFEPDEERFALTWRLTRPLKKSLHEIAQVVAGRDNALSGHPVKLAACELSNGSAQVSMAAH</sequence>
<gene>
    <name evidence="3" type="ORF">BG57_30710</name>
    <name evidence="2" type="ORF">GCM10010985_31250</name>
</gene>
<dbReference type="eggNOG" id="COG5351">
    <property type="taxonomic scope" value="Bacteria"/>
</dbReference>
<evidence type="ECO:0000313" key="2">
    <source>
        <dbReference type="EMBL" id="GGD74537.1"/>
    </source>
</evidence>
<organism evidence="3 4">
    <name type="scientific">Caballeronia grimmiae</name>
    <dbReference type="NCBI Taxonomy" id="1071679"/>
    <lineage>
        <taxon>Bacteria</taxon>
        <taxon>Pseudomonadati</taxon>
        <taxon>Pseudomonadota</taxon>
        <taxon>Betaproteobacteria</taxon>
        <taxon>Burkholderiales</taxon>
        <taxon>Burkholderiaceae</taxon>
        <taxon>Caballeronia</taxon>
    </lineage>
</organism>
<keyword evidence="5" id="KW-1185">Reference proteome</keyword>
<dbReference type="Pfam" id="PF09937">
    <property type="entry name" value="DUF2169"/>
    <property type="match status" value="1"/>
</dbReference>